<dbReference type="OrthoDB" id="2090228at201174"/>
<evidence type="ECO:0000313" key="2">
    <source>
        <dbReference type="Proteomes" id="UP000309128"/>
    </source>
</evidence>
<gene>
    <name evidence="1" type="ORF">ETD86_21580</name>
</gene>
<reference evidence="1 2" key="1">
    <citation type="submission" date="2019-05" db="EMBL/GenBank/DDBJ databases">
        <title>Draft genome sequence of Nonomuraea turkmeniaca DSM 43926.</title>
        <authorList>
            <person name="Saricaoglu S."/>
            <person name="Isik K."/>
        </authorList>
    </citation>
    <scope>NUCLEOTIDE SEQUENCE [LARGE SCALE GENOMIC DNA]</scope>
    <source>
        <strain evidence="1 2">DSM 43926</strain>
    </source>
</reference>
<dbReference type="EMBL" id="VCKY01000070">
    <property type="protein sequence ID" value="TMR18543.1"/>
    <property type="molecule type" value="Genomic_DNA"/>
</dbReference>
<dbReference type="AlphaFoldDB" id="A0A5S4G125"/>
<dbReference type="RefSeq" id="WP_138667959.1">
    <property type="nucleotide sequence ID" value="NZ_VCKY01000070.1"/>
</dbReference>
<keyword evidence="2" id="KW-1185">Reference proteome</keyword>
<dbReference type="Proteomes" id="UP000309128">
    <property type="component" value="Unassembled WGS sequence"/>
</dbReference>
<name>A0A5S4G125_9ACTN</name>
<proteinExistence type="predicted"/>
<protein>
    <submittedName>
        <fullName evidence="1">Uncharacterized protein</fullName>
    </submittedName>
</protein>
<organism evidence="1 2">
    <name type="scientific">Nonomuraea turkmeniaca</name>
    <dbReference type="NCBI Taxonomy" id="103838"/>
    <lineage>
        <taxon>Bacteria</taxon>
        <taxon>Bacillati</taxon>
        <taxon>Actinomycetota</taxon>
        <taxon>Actinomycetes</taxon>
        <taxon>Streptosporangiales</taxon>
        <taxon>Streptosporangiaceae</taxon>
        <taxon>Nonomuraea</taxon>
    </lineage>
</organism>
<sequence>MNELTDEQRLERIREIKARMDADRAELFALIREVFPENRGEPPVRGRLTEVVKASGWTRTYVADIRDGKIESKGHNAEAR</sequence>
<accession>A0A5S4G125</accession>
<comment type="caution">
    <text evidence="1">The sequence shown here is derived from an EMBL/GenBank/DDBJ whole genome shotgun (WGS) entry which is preliminary data.</text>
</comment>
<evidence type="ECO:0000313" key="1">
    <source>
        <dbReference type="EMBL" id="TMR18543.1"/>
    </source>
</evidence>